<reference evidence="2" key="1">
    <citation type="journal article" date="2019" name="Int. J. Syst. Evol. Microbiol.">
        <title>The Global Catalogue of Microorganisms (GCM) 10K type strain sequencing project: providing services to taxonomists for standard genome sequencing and annotation.</title>
        <authorList>
            <consortium name="The Broad Institute Genomics Platform"/>
            <consortium name="The Broad Institute Genome Sequencing Center for Infectious Disease"/>
            <person name="Wu L."/>
            <person name="Ma J."/>
        </authorList>
    </citation>
    <scope>NUCLEOTIDE SEQUENCE [LARGE SCALE GENOMIC DNA]</scope>
    <source>
        <strain evidence="2">CGMCC 1.12778</strain>
    </source>
</reference>
<comment type="caution">
    <text evidence="1">The sequence shown here is derived from an EMBL/GenBank/DDBJ whole genome shotgun (WGS) entry which is preliminary data.</text>
</comment>
<evidence type="ECO:0000313" key="2">
    <source>
        <dbReference type="Proteomes" id="UP000643279"/>
    </source>
</evidence>
<protein>
    <submittedName>
        <fullName evidence="1">Uncharacterized protein</fullName>
    </submittedName>
</protein>
<evidence type="ECO:0000313" key="1">
    <source>
        <dbReference type="EMBL" id="GGH92299.1"/>
    </source>
</evidence>
<accession>A0ABQ2ALQ8</accession>
<keyword evidence="2" id="KW-1185">Reference proteome</keyword>
<gene>
    <name evidence="1" type="ORF">GCM10007170_10530</name>
</gene>
<dbReference type="Proteomes" id="UP000643279">
    <property type="component" value="Unassembled WGS sequence"/>
</dbReference>
<name>A0ABQ2ALQ8_9MICC</name>
<sequence length="70" mass="7817">MREEALQHAPGRPIVLLGPAPIRVRSIHGNAVAYTVTDVLVEWDGDAGYHLRWVASWLVRRCPSQERTAA</sequence>
<proteinExistence type="predicted"/>
<organism evidence="1 2">
    <name type="scientific">Arthrobacter liuii</name>
    <dbReference type="NCBI Taxonomy" id="1476996"/>
    <lineage>
        <taxon>Bacteria</taxon>
        <taxon>Bacillati</taxon>
        <taxon>Actinomycetota</taxon>
        <taxon>Actinomycetes</taxon>
        <taxon>Micrococcales</taxon>
        <taxon>Micrococcaceae</taxon>
        <taxon>Arthrobacter</taxon>
    </lineage>
</organism>
<dbReference type="EMBL" id="BMFW01000003">
    <property type="protein sequence ID" value="GGH92299.1"/>
    <property type="molecule type" value="Genomic_DNA"/>
</dbReference>